<proteinExistence type="predicted"/>
<dbReference type="Proteomes" id="UP000789366">
    <property type="component" value="Unassembled WGS sequence"/>
</dbReference>
<dbReference type="EMBL" id="CAJVPW010000831">
    <property type="protein sequence ID" value="CAG8467071.1"/>
    <property type="molecule type" value="Genomic_DNA"/>
</dbReference>
<gene>
    <name evidence="1" type="ORF">SPELUC_LOCUS1521</name>
</gene>
<name>A0ACA9KE04_9GLOM</name>
<evidence type="ECO:0000313" key="2">
    <source>
        <dbReference type="Proteomes" id="UP000789366"/>
    </source>
</evidence>
<keyword evidence="2" id="KW-1185">Reference proteome</keyword>
<comment type="caution">
    <text evidence="1">The sequence shown here is derived from an EMBL/GenBank/DDBJ whole genome shotgun (WGS) entry which is preliminary data.</text>
</comment>
<protein>
    <submittedName>
        <fullName evidence="1">1307_t:CDS:1</fullName>
    </submittedName>
</protein>
<evidence type="ECO:0000313" key="1">
    <source>
        <dbReference type="EMBL" id="CAG8467071.1"/>
    </source>
</evidence>
<organism evidence="1 2">
    <name type="scientific">Cetraspora pellucida</name>
    <dbReference type="NCBI Taxonomy" id="1433469"/>
    <lineage>
        <taxon>Eukaryota</taxon>
        <taxon>Fungi</taxon>
        <taxon>Fungi incertae sedis</taxon>
        <taxon>Mucoromycota</taxon>
        <taxon>Glomeromycotina</taxon>
        <taxon>Glomeromycetes</taxon>
        <taxon>Diversisporales</taxon>
        <taxon>Gigasporaceae</taxon>
        <taxon>Cetraspora</taxon>
    </lineage>
</organism>
<accession>A0ACA9KE04</accession>
<sequence length="722" mass="82447">MAEYKGASSEGQRQAMLEKQRAKMLSDFEKQREKIAKDNQVNITNSKFVTQYDDVEDSLKKETIGLVKLEDFQKIRKELQVQKEREAARTAELKDDKIKKKRKKKEEKVKLSFNLEDSDHEDDDNAIKSEASKKKPKLGKNPNVDTSFLPDRDREEDERKEREQLRLEWLRKQEEIKSLDLFYEKISVTYSYWDGTGHRKTVSCKKGDSIASFLEKCRQQFHELRGVSVDNLIYVKEDLIIPHHYTFYDFIINKARGKSGPLFSFDVHDDVRLTHDATVEKDESHAGKVVERNWYEKNKHIFPASRWEVYDPEKNRFHFSSEVTSGFHHSPGISSLRKIISFNDYIRTYATEATKFQRVKPHVNIGTIGHVDHGKTTLTAAITKCLASKGKAKFKDYGEIDKAPEEKARGITIATAHVEYETDSRHYAHIDCPGHADYIKNMITVSATDGQMPQTREHLLLARQVGVSNLVVFVNKIDAVDDKEMLELVEMEMRDLLTQYGFNGEETPIIMGSALAALEGRDPEIGEKAIDKLMDAVDKHIPTPIRDLDKPFLIVERGTVLKGSEIEIVGMGQTVKTILTGIEMFHKELDKGMAGDNMGALLRGIKREQIRRGQVLAAPGTVKSYKKFSAQVYVLTKEEGGRHTPFMQNYRPQMFFRTSDVTVTLTYPNGTENPDEKFVMPGDNVTLECELVHDMAVEPGMRFTIREGGKTVGTGVIVDIRE</sequence>
<reference evidence="1" key="1">
    <citation type="submission" date="2021-06" db="EMBL/GenBank/DDBJ databases">
        <authorList>
            <person name="Kallberg Y."/>
            <person name="Tangrot J."/>
            <person name="Rosling A."/>
        </authorList>
    </citation>
    <scope>NUCLEOTIDE SEQUENCE</scope>
    <source>
        <strain evidence="1">28 12/20/2015</strain>
    </source>
</reference>